<dbReference type="InterPro" id="IPR003593">
    <property type="entry name" value="AAA+_ATPase"/>
</dbReference>
<accession>A0A3D5N684</accession>
<dbReference type="InterPro" id="IPR052934">
    <property type="entry name" value="Methyl-DNA_Rec/Restrict_Enz"/>
</dbReference>
<evidence type="ECO:0000259" key="1">
    <source>
        <dbReference type="SMART" id="SM00382"/>
    </source>
</evidence>
<dbReference type="AlphaFoldDB" id="A0A3D5N684"/>
<dbReference type="EMBL" id="DPOP01000050">
    <property type="protein sequence ID" value="HCW66610.1"/>
    <property type="molecule type" value="Genomic_DNA"/>
</dbReference>
<dbReference type="SUPFAM" id="SSF52540">
    <property type="entry name" value="P-loop containing nucleoside triphosphate hydrolases"/>
    <property type="match status" value="1"/>
</dbReference>
<protein>
    <recommendedName>
        <fullName evidence="1">AAA+ ATPase domain-containing protein</fullName>
    </recommendedName>
</protein>
<name>A0A3D5N684_9PROT</name>
<organism evidence="2 3">
    <name type="scientific">Thalassospira lucentensis</name>
    <dbReference type="NCBI Taxonomy" id="168935"/>
    <lineage>
        <taxon>Bacteria</taxon>
        <taxon>Pseudomonadati</taxon>
        <taxon>Pseudomonadota</taxon>
        <taxon>Alphaproteobacteria</taxon>
        <taxon>Rhodospirillales</taxon>
        <taxon>Thalassospiraceae</taxon>
        <taxon>Thalassospira</taxon>
    </lineage>
</organism>
<gene>
    <name evidence="2" type="ORF">DHR80_05215</name>
</gene>
<feature type="domain" description="AAA+ ATPase" evidence="1">
    <location>
        <begin position="254"/>
        <end position="420"/>
    </location>
</feature>
<reference evidence="2 3" key="1">
    <citation type="journal article" date="2018" name="Nat. Biotechnol.">
        <title>A standardized bacterial taxonomy based on genome phylogeny substantially revises the tree of life.</title>
        <authorList>
            <person name="Parks D.H."/>
            <person name="Chuvochina M."/>
            <person name="Waite D.W."/>
            <person name="Rinke C."/>
            <person name="Skarshewski A."/>
            <person name="Chaumeil P.A."/>
            <person name="Hugenholtz P."/>
        </authorList>
    </citation>
    <scope>NUCLEOTIDE SEQUENCE [LARGE SCALE GENOMIC DNA]</scope>
    <source>
        <strain evidence="2">UBA9881</strain>
    </source>
</reference>
<dbReference type="Pfam" id="PF07728">
    <property type="entry name" value="AAA_5"/>
    <property type="match status" value="1"/>
</dbReference>
<dbReference type="GO" id="GO:0016887">
    <property type="term" value="F:ATP hydrolysis activity"/>
    <property type="evidence" value="ECO:0007669"/>
    <property type="project" value="InterPro"/>
</dbReference>
<dbReference type="PANTHER" id="PTHR37291:SF1">
    <property type="entry name" value="TYPE IV METHYL-DIRECTED RESTRICTION ENZYME ECOKMCRB SUBUNIT"/>
    <property type="match status" value="1"/>
</dbReference>
<dbReference type="PANTHER" id="PTHR37291">
    <property type="entry name" value="5-METHYLCYTOSINE-SPECIFIC RESTRICTION ENZYME B"/>
    <property type="match status" value="1"/>
</dbReference>
<comment type="caution">
    <text evidence="2">The sequence shown here is derived from an EMBL/GenBank/DDBJ whole genome shotgun (WGS) entry which is preliminary data.</text>
</comment>
<dbReference type="SMART" id="SM00382">
    <property type="entry name" value="AAA"/>
    <property type="match status" value="1"/>
</dbReference>
<dbReference type="Proteomes" id="UP000264179">
    <property type="component" value="Unassembled WGS sequence"/>
</dbReference>
<dbReference type="RefSeq" id="WP_277276845.1">
    <property type="nucleotide sequence ID" value="NZ_DPOP01000050.1"/>
</dbReference>
<dbReference type="Gene3D" id="3.40.50.300">
    <property type="entry name" value="P-loop containing nucleotide triphosphate hydrolases"/>
    <property type="match status" value="1"/>
</dbReference>
<dbReference type="CDD" id="cd00009">
    <property type="entry name" value="AAA"/>
    <property type="match status" value="1"/>
</dbReference>
<evidence type="ECO:0000313" key="3">
    <source>
        <dbReference type="Proteomes" id="UP000264179"/>
    </source>
</evidence>
<dbReference type="InterPro" id="IPR027417">
    <property type="entry name" value="P-loop_NTPase"/>
</dbReference>
<dbReference type="InterPro" id="IPR011704">
    <property type="entry name" value="ATPase_dyneun-rel_AAA"/>
</dbReference>
<evidence type="ECO:0000313" key="2">
    <source>
        <dbReference type="EMBL" id="HCW66610.1"/>
    </source>
</evidence>
<dbReference type="GO" id="GO:0005524">
    <property type="term" value="F:ATP binding"/>
    <property type="evidence" value="ECO:0007669"/>
    <property type="project" value="InterPro"/>
</dbReference>
<sequence>MTKKIRADRVASALNNMAGWRGKAKSQGATHLFPMLALIERGAGNLPGTATVMNETPHEFDFWNKYFRLEDGNEAKPYYNPVTLRRAEAGFPHSNSATIRKNTFAGKWNAATRRITDNGEEWILADDYADIFRDKVLTKGPDVARAPTLDIAVLFFRDREFPDDADARTLETAFRSAFPQRDEDYEKLFVFHPEDPDKIFIEASEHQDYYAAIQQVLVNDVKSSSAIPVVAPDSLVMDLDDPILVQVQKLLGLGTSGIILTGVPGTGKSYYAKRIGKHLVVDSEQDMFRVQFHPSYGYEDFVEGYRPDEIAQSGFKVVDKIFLIACLRAKELAPEKQLVVLIIDEINRGDPARIFGELLTYIERNYRGEKFILPFSGKQFSVPENLVIIGTMNPYDRSVAQVDAAFVRRFDHIEIPPSREVVESLLEAGGGFTQGQILEIGKWFDVIQRIVPFGIGHSFFSDIKNVDHLKLVWEYRIQPSAVHAIELNDGAMDDLAASFHALVRRLEGVADHA</sequence>
<proteinExistence type="predicted"/>